<dbReference type="Gene3D" id="1.10.357.10">
    <property type="entry name" value="Tetracycline Repressor, domain 2"/>
    <property type="match status" value="1"/>
</dbReference>
<gene>
    <name evidence="4" type="ORF">A500_00355</name>
</gene>
<comment type="caution">
    <text evidence="4">The sequence shown here is derived from an EMBL/GenBank/DDBJ whole genome shotgun (WGS) entry which is preliminary data.</text>
</comment>
<keyword evidence="1 2" id="KW-0238">DNA-binding</keyword>
<dbReference type="PATRIC" id="fig|1202534.3.peg.68"/>
<dbReference type="GO" id="GO:0003677">
    <property type="term" value="F:DNA binding"/>
    <property type="evidence" value="ECO:0007669"/>
    <property type="project" value="UniProtKB-UniRule"/>
</dbReference>
<dbReference type="Pfam" id="PF00440">
    <property type="entry name" value="TetR_N"/>
    <property type="match status" value="1"/>
</dbReference>
<evidence type="ECO:0000259" key="3">
    <source>
        <dbReference type="PROSITE" id="PS50977"/>
    </source>
</evidence>
<dbReference type="InterPro" id="IPR001647">
    <property type="entry name" value="HTH_TetR"/>
</dbReference>
<dbReference type="PROSITE" id="PS50977">
    <property type="entry name" value="HTH_TETR_2"/>
    <property type="match status" value="1"/>
</dbReference>
<evidence type="ECO:0000256" key="2">
    <source>
        <dbReference type="PROSITE-ProRule" id="PRU00335"/>
    </source>
</evidence>
<dbReference type="RefSeq" id="WP_016205608.1">
    <property type="nucleotide sequence ID" value="NZ_ASRV01000008.1"/>
</dbReference>
<organism evidence="4 5">
    <name type="scientific">Clostridium sartagoforme AAU1</name>
    <dbReference type="NCBI Taxonomy" id="1202534"/>
    <lineage>
        <taxon>Bacteria</taxon>
        <taxon>Bacillati</taxon>
        <taxon>Bacillota</taxon>
        <taxon>Clostridia</taxon>
        <taxon>Eubacteriales</taxon>
        <taxon>Clostridiaceae</taxon>
        <taxon>Clostridium</taxon>
    </lineage>
</organism>
<feature type="domain" description="HTH tetR-type" evidence="3">
    <location>
        <begin position="5"/>
        <end position="65"/>
    </location>
</feature>
<protein>
    <submittedName>
        <fullName evidence="4">TetR family transcriptional regulator</fullName>
    </submittedName>
</protein>
<dbReference type="OrthoDB" id="9789566at2"/>
<proteinExistence type="predicted"/>
<dbReference type="Proteomes" id="UP000013988">
    <property type="component" value="Unassembled WGS sequence"/>
</dbReference>
<dbReference type="AlphaFoldDB" id="R9CGR9"/>
<dbReference type="InterPro" id="IPR009057">
    <property type="entry name" value="Homeodomain-like_sf"/>
</dbReference>
<name>R9CGR9_9CLOT</name>
<dbReference type="SUPFAM" id="SSF46689">
    <property type="entry name" value="Homeodomain-like"/>
    <property type="match status" value="1"/>
</dbReference>
<feature type="DNA-binding region" description="H-T-H motif" evidence="2">
    <location>
        <begin position="28"/>
        <end position="47"/>
    </location>
</feature>
<keyword evidence="5" id="KW-1185">Reference proteome</keyword>
<sequence length="195" mass="22824">MRELMSVEEKILDRALYLIGKNKTMDVPVRAIAKEANVNVSAINYYFRSKEEMLKQVRQFYLTNTESVSLILNNKEYKDDEEKLILAANEIMEYMLRFPGVTVILRDALKNNENDEISRLIINENSNMHKKMEKTLEEITINNKMPLKHKMAIFMASITHTIENCDIMDFAKNIVDTRDERIKFIESIIKVLKAT</sequence>
<evidence type="ECO:0000313" key="4">
    <source>
        <dbReference type="EMBL" id="EOR28220.1"/>
    </source>
</evidence>
<reference evidence="4 5" key="1">
    <citation type="submission" date="2013-03" db="EMBL/GenBank/DDBJ databases">
        <title>Whole genome shotgun sequencing of Clostridium sartagoforme AAU1.</title>
        <authorList>
            <person name="Joshi C.G."/>
            <person name="Duggirala S.M."/>
            <person name="Nathani N.M."/>
            <person name="Bhatt V.D."/>
            <person name="Patel A.K."/>
            <person name="Pandya P.R."/>
            <person name="KaPatel J.A."/>
        </authorList>
    </citation>
    <scope>NUCLEOTIDE SEQUENCE [LARGE SCALE GENOMIC DNA]</scope>
    <source>
        <strain evidence="4 5">AAU1</strain>
    </source>
</reference>
<evidence type="ECO:0000313" key="5">
    <source>
        <dbReference type="Proteomes" id="UP000013988"/>
    </source>
</evidence>
<evidence type="ECO:0000256" key="1">
    <source>
        <dbReference type="ARBA" id="ARBA00023125"/>
    </source>
</evidence>
<dbReference type="EMBL" id="ASRV01000008">
    <property type="protein sequence ID" value="EOR28220.1"/>
    <property type="molecule type" value="Genomic_DNA"/>
</dbReference>
<accession>R9CGR9</accession>